<feature type="region of interest" description="Disordered" evidence="1">
    <location>
        <begin position="267"/>
        <end position="287"/>
    </location>
</feature>
<feature type="region of interest" description="Disordered" evidence="1">
    <location>
        <begin position="1"/>
        <end position="39"/>
    </location>
</feature>
<evidence type="ECO:0000313" key="3">
    <source>
        <dbReference type="Proteomes" id="UP000673691"/>
    </source>
</evidence>
<reference evidence="2 3" key="1">
    <citation type="journal article" name="Sci. Rep.">
        <title>Genome-scale phylogenetic analyses confirm Olpidium as the closest living zoosporic fungus to the non-flagellated, terrestrial fungi.</title>
        <authorList>
            <person name="Chang Y."/>
            <person name="Rochon D."/>
            <person name="Sekimoto S."/>
            <person name="Wang Y."/>
            <person name="Chovatia M."/>
            <person name="Sandor L."/>
            <person name="Salamov A."/>
            <person name="Grigoriev I.V."/>
            <person name="Stajich J.E."/>
            <person name="Spatafora J.W."/>
        </authorList>
    </citation>
    <scope>NUCLEOTIDE SEQUENCE [LARGE SCALE GENOMIC DNA]</scope>
    <source>
        <strain evidence="2">S191</strain>
    </source>
</reference>
<accession>A0A8H8DJ52</accession>
<feature type="compositionally biased region" description="Low complexity" evidence="1">
    <location>
        <begin position="344"/>
        <end position="356"/>
    </location>
</feature>
<feature type="compositionally biased region" description="Basic and acidic residues" evidence="1">
    <location>
        <begin position="10"/>
        <end position="28"/>
    </location>
</feature>
<organism evidence="2 3">
    <name type="scientific">Olpidium bornovanus</name>
    <dbReference type="NCBI Taxonomy" id="278681"/>
    <lineage>
        <taxon>Eukaryota</taxon>
        <taxon>Fungi</taxon>
        <taxon>Fungi incertae sedis</taxon>
        <taxon>Olpidiomycota</taxon>
        <taxon>Olpidiomycotina</taxon>
        <taxon>Olpidiomycetes</taxon>
        <taxon>Olpidiales</taxon>
        <taxon>Olpidiaceae</taxon>
        <taxon>Olpidium</taxon>
    </lineage>
</organism>
<gene>
    <name evidence="2" type="ORF">BJ554DRAFT_7588</name>
</gene>
<comment type="caution">
    <text evidence="2">The sequence shown here is derived from an EMBL/GenBank/DDBJ whole genome shotgun (WGS) entry which is preliminary data.</text>
</comment>
<evidence type="ECO:0000256" key="1">
    <source>
        <dbReference type="SAM" id="MobiDB-lite"/>
    </source>
</evidence>
<evidence type="ECO:0000313" key="2">
    <source>
        <dbReference type="EMBL" id="KAG5460373.1"/>
    </source>
</evidence>
<proteinExistence type="predicted"/>
<dbReference type="OrthoDB" id="9984275at2759"/>
<feature type="non-terminal residue" evidence="2">
    <location>
        <position position="1"/>
    </location>
</feature>
<feature type="compositionally biased region" description="Basic and acidic residues" evidence="1">
    <location>
        <begin position="364"/>
        <end position="374"/>
    </location>
</feature>
<protein>
    <submittedName>
        <fullName evidence="2">Uncharacterized protein</fullName>
    </submittedName>
</protein>
<dbReference type="EMBL" id="JAEFCI010005317">
    <property type="protein sequence ID" value="KAG5460373.1"/>
    <property type="molecule type" value="Genomic_DNA"/>
</dbReference>
<keyword evidence="3" id="KW-1185">Reference proteome</keyword>
<name>A0A8H8DJ52_9FUNG</name>
<dbReference type="Proteomes" id="UP000673691">
    <property type="component" value="Unassembled WGS sequence"/>
</dbReference>
<sequence length="491" mass="52916">SQPLPAPRVLDGRKLAGASRVEERESARGSHGQKAKSRRLQEPDYLVDVFPAFSLRRSVKLEEAEFSAGSGGRLQAVQVSGKPEPDFGLNRAACVFCISTHARRPPHTAARRISRVVCVCLLEMKRRIPSFPTYKWPSVDSARTKLREKRGSFSRGLAALPSSLRVKHCLGIAAPSSFEEDGGLAGTRGRGDARVARQQQFAALQETNRRIVLERNAPAFVSNVRIGGPEAARRFSRDGGGAMVLGYLLLAGAAYVAYRTNPDPKSFRTFLENDPEKQQRSGGGGRKGKSFFSKLLAPLQKHSVPNYTVDNYALFSVATVCDSSGATFLGVFGTWWLLSSSSSSSSASSADSTDFASGGGAAAGEDRAALERQKAVGHKGRRDYRSAASAFYNAGKLFELASSEASSARPGSGEFEAHEAATAFEEASKCYNMCNEEGARGFHFPRLGVCSVRAKGGRVRRDRGEALPCGAEIRLPSRPPVRLARRALPQA</sequence>
<feature type="region of interest" description="Disordered" evidence="1">
    <location>
        <begin position="344"/>
        <end position="377"/>
    </location>
</feature>
<dbReference type="AlphaFoldDB" id="A0A8H8DJ52"/>